<feature type="domain" description="Amidase" evidence="2">
    <location>
        <begin position="42"/>
        <end position="469"/>
    </location>
</feature>
<sequence length="486" mass="51806">MQQDIAYIESASNGESDWLAGLGVAEAAAAIRDGETSSEAYTSALLQRARAQADLNAFITIDEEGVLNAARNADKARTDGSTSPLLGVPLAIKDSYLTLGLRTTLGVRNLESYVPSKDAEVVSAIKEAGGIVFGKNNLVEMSYGLTGNNEVYGQVRNPHGRDHVSGGSSSGAGSSVAARIVPAALGGDTVGSIRVPAALCGVVGFKPTTGRWPRDGVAPISHTLDTTGVLARSVDDCMLIDQVVTGAEAVAPANYADLKDVRLAFAPRQYLSLVDPEIEIHFNETVRRLRDAGAEVVEVDLGEDFLSITQRATWRIFFHETMKAVSEFLQRNAVPTSFEEIYAGLKSDLKDVWGHVVLPSGPGFSPNEYQASISVDRPEIQRRYRDALARSGTTALLFPTTPGTAPQIEHQTKFLIAGREVSDLILAQHTIPTSLAGMPGISIPTGVSSNGLPFGLEIDGEHGRDRSLLQLARRVEKFVGMLATPV</sequence>
<evidence type="ECO:0000313" key="4">
    <source>
        <dbReference type="Proteomes" id="UP000068164"/>
    </source>
</evidence>
<gene>
    <name evidence="3" type="ORF">AS026_28055</name>
</gene>
<dbReference type="PANTHER" id="PTHR11895:SF151">
    <property type="entry name" value="GLUTAMYL-TRNA(GLN) AMIDOTRANSFERASE SUBUNIT A"/>
    <property type="match status" value="1"/>
</dbReference>
<proteinExistence type="inferred from homology"/>
<name>A0A109K2V5_9HYPH</name>
<dbReference type="OrthoDB" id="9777859at2"/>
<protein>
    <submittedName>
        <fullName evidence="3">Indole acetimide hydrolase</fullName>
    </submittedName>
</protein>
<comment type="caution">
    <text evidence="3">The sequence shown here is derived from an EMBL/GenBank/DDBJ whole genome shotgun (WGS) entry which is preliminary data.</text>
</comment>
<dbReference type="RefSeq" id="WP_062368492.1">
    <property type="nucleotide sequence ID" value="NZ_LNCD01000008.1"/>
</dbReference>
<comment type="similarity">
    <text evidence="1">Belongs to the amidase family.</text>
</comment>
<dbReference type="SUPFAM" id="SSF75304">
    <property type="entry name" value="Amidase signature (AS) enzymes"/>
    <property type="match status" value="1"/>
</dbReference>
<dbReference type="EMBL" id="LNCD01000008">
    <property type="protein sequence ID" value="KWV59703.1"/>
    <property type="molecule type" value="Genomic_DNA"/>
</dbReference>
<dbReference type="InterPro" id="IPR000120">
    <property type="entry name" value="Amidase"/>
</dbReference>
<evidence type="ECO:0000259" key="2">
    <source>
        <dbReference type="Pfam" id="PF01425"/>
    </source>
</evidence>
<dbReference type="PANTHER" id="PTHR11895">
    <property type="entry name" value="TRANSAMIDASE"/>
    <property type="match status" value="1"/>
</dbReference>
<reference evidence="3 4" key="1">
    <citation type="submission" date="2015-11" db="EMBL/GenBank/DDBJ databases">
        <title>Draft Genome Sequence of the Strain BR 10423 (Rhizobium sp.) isolated from nodules of Mimosa pudica.</title>
        <authorList>
            <person name="Barauna A.C."/>
            <person name="Zilli J.E."/>
            <person name="Simoes-Araujo J.L."/>
            <person name="Reis V.M."/>
            <person name="James E.K."/>
            <person name="Reis F.B.Jr."/>
            <person name="Rouws L.F."/>
            <person name="Passos S.R."/>
            <person name="Gois S.R."/>
        </authorList>
    </citation>
    <scope>NUCLEOTIDE SEQUENCE [LARGE SCALE GENOMIC DNA]</scope>
    <source>
        <strain evidence="3 4">BR10423</strain>
    </source>
</reference>
<accession>A0A109K2V5</accession>
<dbReference type="AlphaFoldDB" id="A0A109K2V5"/>
<evidence type="ECO:0000256" key="1">
    <source>
        <dbReference type="ARBA" id="ARBA00009199"/>
    </source>
</evidence>
<dbReference type="Proteomes" id="UP000068164">
    <property type="component" value="Unassembled WGS sequence"/>
</dbReference>
<dbReference type="Pfam" id="PF01425">
    <property type="entry name" value="Amidase"/>
    <property type="match status" value="1"/>
</dbReference>
<dbReference type="Gene3D" id="3.90.1300.10">
    <property type="entry name" value="Amidase signature (AS) domain"/>
    <property type="match status" value="1"/>
</dbReference>
<dbReference type="GO" id="GO:0016787">
    <property type="term" value="F:hydrolase activity"/>
    <property type="evidence" value="ECO:0007669"/>
    <property type="project" value="UniProtKB-KW"/>
</dbReference>
<keyword evidence="4" id="KW-1185">Reference proteome</keyword>
<evidence type="ECO:0000313" key="3">
    <source>
        <dbReference type="EMBL" id="KWV59703.1"/>
    </source>
</evidence>
<keyword evidence="3" id="KW-0378">Hydrolase</keyword>
<dbReference type="InterPro" id="IPR023631">
    <property type="entry name" value="Amidase_dom"/>
</dbReference>
<dbReference type="InterPro" id="IPR036928">
    <property type="entry name" value="AS_sf"/>
</dbReference>
<organism evidence="3 4">
    <name type="scientific">Rhizobium altiplani</name>
    <dbReference type="NCBI Taxonomy" id="1864509"/>
    <lineage>
        <taxon>Bacteria</taxon>
        <taxon>Pseudomonadati</taxon>
        <taxon>Pseudomonadota</taxon>
        <taxon>Alphaproteobacteria</taxon>
        <taxon>Hyphomicrobiales</taxon>
        <taxon>Rhizobiaceae</taxon>
        <taxon>Rhizobium/Agrobacterium group</taxon>
        <taxon>Rhizobium</taxon>
    </lineage>
</organism>